<name>A0A412WBR4_9BACT</name>
<evidence type="ECO:0000259" key="6">
    <source>
        <dbReference type="Pfam" id="PF02631"/>
    </source>
</evidence>
<keyword evidence="4 5" id="KW-0963">Cytoplasm</keyword>
<dbReference type="Pfam" id="PF21982">
    <property type="entry name" value="RecX_HTH1"/>
    <property type="match status" value="1"/>
</dbReference>
<evidence type="ECO:0000256" key="5">
    <source>
        <dbReference type="HAMAP-Rule" id="MF_01114"/>
    </source>
</evidence>
<dbReference type="InterPro" id="IPR003783">
    <property type="entry name" value="Regulatory_RecX"/>
</dbReference>
<sequence length="160" mass="18781">MNKEKALSLAAAICSKKEHCSWEIQEKLVKWEIPEKEIDRIMTFLHQHRFIDDARYAQAYAEDKFRFNHWGKQKIALMLHRKKIDPDLISQVLEALDTDTYQEACLTLLKQKMKSLAGEEPYKRKAKLIRFGLSRGFGYEVIDRCLLRLPGHTDEEAENS</sequence>
<organism evidence="9 10">
    <name type="scientific">Odoribacter splanchnicus</name>
    <dbReference type="NCBI Taxonomy" id="28118"/>
    <lineage>
        <taxon>Bacteria</taxon>
        <taxon>Pseudomonadati</taxon>
        <taxon>Bacteroidota</taxon>
        <taxon>Bacteroidia</taxon>
        <taxon>Bacteroidales</taxon>
        <taxon>Odoribacteraceae</taxon>
        <taxon>Odoribacter</taxon>
    </lineage>
</organism>
<dbReference type="PANTHER" id="PTHR33602:SF1">
    <property type="entry name" value="REGULATORY PROTEIN RECX FAMILY PROTEIN"/>
    <property type="match status" value="1"/>
</dbReference>
<evidence type="ECO:0000313" key="10">
    <source>
        <dbReference type="Proteomes" id="UP000283426"/>
    </source>
</evidence>
<dbReference type="InterPro" id="IPR053925">
    <property type="entry name" value="RecX_HTH_3rd"/>
</dbReference>
<comment type="subcellular location">
    <subcellularLocation>
        <location evidence="1 5">Cytoplasm</location>
    </subcellularLocation>
</comment>
<dbReference type="EMBL" id="QRYW01000027">
    <property type="protein sequence ID" value="RGV23598.1"/>
    <property type="molecule type" value="Genomic_DNA"/>
</dbReference>
<comment type="caution">
    <text evidence="9">The sequence shown here is derived from an EMBL/GenBank/DDBJ whole genome shotgun (WGS) entry which is preliminary data.</text>
</comment>
<dbReference type="Pfam" id="PF02631">
    <property type="entry name" value="RecX_HTH2"/>
    <property type="match status" value="1"/>
</dbReference>
<evidence type="ECO:0000256" key="4">
    <source>
        <dbReference type="ARBA" id="ARBA00022490"/>
    </source>
</evidence>
<accession>A0A412WBR4</accession>
<dbReference type="RefSeq" id="WP_118108249.1">
    <property type="nucleotide sequence ID" value="NZ_QRYW01000027.1"/>
</dbReference>
<evidence type="ECO:0000313" key="9">
    <source>
        <dbReference type="EMBL" id="RGV23598.1"/>
    </source>
</evidence>
<dbReference type="GO" id="GO:0006282">
    <property type="term" value="P:regulation of DNA repair"/>
    <property type="evidence" value="ECO:0007669"/>
    <property type="project" value="UniProtKB-UniRule"/>
</dbReference>
<dbReference type="InterPro" id="IPR036388">
    <property type="entry name" value="WH-like_DNA-bd_sf"/>
</dbReference>
<dbReference type="AlphaFoldDB" id="A0A412WBR4"/>
<gene>
    <name evidence="5" type="primary">recX</name>
    <name evidence="9" type="ORF">DWW24_13010</name>
</gene>
<reference evidence="9 10" key="1">
    <citation type="submission" date="2018-08" db="EMBL/GenBank/DDBJ databases">
        <title>A genome reference for cultivated species of the human gut microbiota.</title>
        <authorList>
            <person name="Zou Y."/>
            <person name="Xue W."/>
            <person name="Luo G."/>
        </authorList>
    </citation>
    <scope>NUCLEOTIDE SEQUENCE [LARGE SCALE GENOMIC DNA]</scope>
    <source>
        <strain evidence="9 10">AF14-6AC</strain>
    </source>
</reference>
<dbReference type="InterPro" id="IPR053926">
    <property type="entry name" value="RecX_HTH_1st"/>
</dbReference>
<comment type="similarity">
    <text evidence="2 5">Belongs to the RecX family.</text>
</comment>
<dbReference type="GO" id="GO:0005737">
    <property type="term" value="C:cytoplasm"/>
    <property type="evidence" value="ECO:0007669"/>
    <property type="project" value="UniProtKB-SubCell"/>
</dbReference>
<evidence type="ECO:0000259" key="7">
    <source>
        <dbReference type="Pfam" id="PF21981"/>
    </source>
</evidence>
<proteinExistence type="inferred from homology"/>
<evidence type="ECO:0000259" key="8">
    <source>
        <dbReference type="Pfam" id="PF21982"/>
    </source>
</evidence>
<dbReference type="Pfam" id="PF21981">
    <property type="entry name" value="RecX_HTH3"/>
    <property type="match status" value="1"/>
</dbReference>
<dbReference type="Gene3D" id="1.10.10.10">
    <property type="entry name" value="Winged helix-like DNA-binding domain superfamily/Winged helix DNA-binding domain"/>
    <property type="match status" value="2"/>
</dbReference>
<evidence type="ECO:0000256" key="2">
    <source>
        <dbReference type="ARBA" id="ARBA00009695"/>
    </source>
</evidence>
<dbReference type="InterPro" id="IPR053924">
    <property type="entry name" value="RecX_HTH_2nd"/>
</dbReference>
<dbReference type="PANTHER" id="PTHR33602">
    <property type="entry name" value="REGULATORY PROTEIN RECX FAMILY PROTEIN"/>
    <property type="match status" value="1"/>
</dbReference>
<comment type="function">
    <text evidence="5">Modulates RecA activity.</text>
</comment>
<protein>
    <recommendedName>
        <fullName evidence="3 5">Regulatory protein RecX</fullName>
    </recommendedName>
</protein>
<feature type="domain" description="RecX second three-helical" evidence="6">
    <location>
        <begin position="52"/>
        <end position="93"/>
    </location>
</feature>
<evidence type="ECO:0000256" key="1">
    <source>
        <dbReference type="ARBA" id="ARBA00004496"/>
    </source>
</evidence>
<dbReference type="HAMAP" id="MF_01114">
    <property type="entry name" value="RecX"/>
    <property type="match status" value="1"/>
</dbReference>
<feature type="domain" description="RecX third three-helical" evidence="7">
    <location>
        <begin position="99"/>
        <end position="146"/>
    </location>
</feature>
<evidence type="ECO:0000256" key="3">
    <source>
        <dbReference type="ARBA" id="ARBA00018111"/>
    </source>
</evidence>
<dbReference type="Proteomes" id="UP000283426">
    <property type="component" value="Unassembled WGS sequence"/>
</dbReference>
<feature type="domain" description="RecX first three-helical" evidence="8">
    <location>
        <begin position="6"/>
        <end position="45"/>
    </location>
</feature>